<keyword evidence="3" id="KW-0804">Transcription</keyword>
<organism evidence="5 6">
    <name type="scientific">Kitasatospora cathayae</name>
    <dbReference type="NCBI Taxonomy" id="3004092"/>
    <lineage>
        <taxon>Bacteria</taxon>
        <taxon>Bacillati</taxon>
        <taxon>Actinomycetota</taxon>
        <taxon>Actinomycetes</taxon>
        <taxon>Kitasatosporales</taxon>
        <taxon>Streptomycetaceae</taxon>
        <taxon>Kitasatospora</taxon>
    </lineage>
</organism>
<dbReference type="InterPro" id="IPR009057">
    <property type="entry name" value="Homeodomain-like_sf"/>
</dbReference>
<reference evidence="6" key="1">
    <citation type="submission" date="2022-12" db="EMBL/GenBank/DDBJ databases">
        <authorList>
            <person name="Mo P."/>
        </authorList>
    </citation>
    <scope>NUCLEOTIDE SEQUENCE [LARGE SCALE GENOMIC DNA]</scope>
    <source>
        <strain evidence="6">HUAS 3-15</strain>
    </source>
</reference>
<dbReference type="InterPro" id="IPR050204">
    <property type="entry name" value="AraC_XylS_family_regulators"/>
</dbReference>
<evidence type="ECO:0000256" key="1">
    <source>
        <dbReference type="ARBA" id="ARBA00023015"/>
    </source>
</evidence>
<dbReference type="Gene3D" id="1.10.10.60">
    <property type="entry name" value="Homeodomain-like"/>
    <property type="match status" value="1"/>
</dbReference>
<accession>A0ABY7QET3</accession>
<proteinExistence type="predicted"/>
<dbReference type="Pfam" id="PF14525">
    <property type="entry name" value="AraC_binding_2"/>
    <property type="match status" value="1"/>
</dbReference>
<sequence>MTVSGPGADEGGSGPITLYEGRCVEQLHQAVGERFAPHRMTVTGGQRINGRFRLIHEGSIALYEIGYGADVSVDPGELPDFHNIQLPVAGGGKVLVDGRVLPSSPFIVGPGERLSMEWDAEALNRVLIIPARTVEHALAVRLGDSPPGLARFSHVLDDRNPAVKSWTELAWSFNAFAASPLSRCSPLAVQHFENLLVDGLLDAQPHSWSNAVAERGARLLPGALRRATDYCAEHAHEAISVADIAQAARVSLRTLREGFRTHLQTTPLAYLKARRLDHAHRDLIAISDGRSTGTVSEVACRWGFTHLGRFSADYRRAYQQSPSETLRCGGRGDQRR</sequence>
<keyword evidence="6" id="KW-1185">Reference proteome</keyword>
<dbReference type="SUPFAM" id="SSF46689">
    <property type="entry name" value="Homeodomain-like"/>
    <property type="match status" value="1"/>
</dbReference>
<evidence type="ECO:0000256" key="2">
    <source>
        <dbReference type="ARBA" id="ARBA00023125"/>
    </source>
</evidence>
<dbReference type="SMART" id="SM00342">
    <property type="entry name" value="HTH_ARAC"/>
    <property type="match status" value="1"/>
</dbReference>
<dbReference type="PROSITE" id="PS01124">
    <property type="entry name" value="HTH_ARAC_FAMILY_2"/>
    <property type="match status" value="1"/>
</dbReference>
<feature type="domain" description="HTH araC/xylS-type" evidence="4">
    <location>
        <begin position="225"/>
        <end position="328"/>
    </location>
</feature>
<keyword evidence="2" id="KW-0238">DNA-binding</keyword>
<dbReference type="EMBL" id="CP115450">
    <property type="protein sequence ID" value="WBP91225.1"/>
    <property type="molecule type" value="Genomic_DNA"/>
</dbReference>
<evidence type="ECO:0000313" key="5">
    <source>
        <dbReference type="EMBL" id="WBP91225.1"/>
    </source>
</evidence>
<dbReference type="InterPro" id="IPR018060">
    <property type="entry name" value="HTH_AraC"/>
</dbReference>
<evidence type="ECO:0000313" key="6">
    <source>
        <dbReference type="Proteomes" id="UP001212821"/>
    </source>
</evidence>
<name>A0ABY7QET3_9ACTN</name>
<dbReference type="Proteomes" id="UP001212821">
    <property type="component" value="Chromosome"/>
</dbReference>
<dbReference type="PANTHER" id="PTHR46796:SF12">
    <property type="entry name" value="HTH-TYPE DNA-BINDING TRANSCRIPTIONAL ACTIVATOR EUTR"/>
    <property type="match status" value="1"/>
</dbReference>
<keyword evidence="1" id="KW-0805">Transcription regulation</keyword>
<dbReference type="RefSeq" id="WP_270150453.1">
    <property type="nucleotide sequence ID" value="NZ_CP115450.1"/>
</dbReference>
<dbReference type="PANTHER" id="PTHR46796">
    <property type="entry name" value="HTH-TYPE TRANSCRIPTIONAL ACTIVATOR RHAS-RELATED"/>
    <property type="match status" value="1"/>
</dbReference>
<dbReference type="InterPro" id="IPR035418">
    <property type="entry name" value="AraC-bd_2"/>
</dbReference>
<evidence type="ECO:0000256" key="3">
    <source>
        <dbReference type="ARBA" id="ARBA00023163"/>
    </source>
</evidence>
<gene>
    <name evidence="5" type="ORF">O1G21_38675</name>
</gene>
<evidence type="ECO:0000259" key="4">
    <source>
        <dbReference type="PROSITE" id="PS01124"/>
    </source>
</evidence>
<protein>
    <submittedName>
        <fullName evidence="5">AraC family transcriptional regulator</fullName>
    </submittedName>
</protein>
<dbReference type="Pfam" id="PF12833">
    <property type="entry name" value="HTH_18"/>
    <property type="match status" value="1"/>
</dbReference>